<dbReference type="GO" id="GO:0005829">
    <property type="term" value="C:cytosol"/>
    <property type="evidence" value="ECO:0007669"/>
    <property type="project" value="TreeGrafter"/>
</dbReference>
<dbReference type="Gene3D" id="3.40.50.620">
    <property type="entry name" value="HUPs"/>
    <property type="match status" value="2"/>
</dbReference>
<keyword evidence="6 9" id="KW-0648">Protein biosynthesis</keyword>
<dbReference type="InterPro" id="IPR009080">
    <property type="entry name" value="tRNAsynth_Ia_anticodon-bd"/>
</dbReference>
<dbReference type="InterPro" id="IPR002300">
    <property type="entry name" value="aa-tRNA-synth_Ia"/>
</dbReference>
<dbReference type="GO" id="GO:0002161">
    <property type="term" value="F:aminoacyl-tRNA deacylase activity"/>
    <property type="evidence" value="ECO:0007669"/>
    <property type="project" value="InterPro"/>
</dbReference>
<dbReference type="FunFam" id="3.40.50.620:FF:000003">
    <property type="entry name" value="Leucine--tRNA ligase"/>
    <property type="match status" value="1"/>
</dbReference>
<dbReference type="GO" id="GO:0005524">
    <property type="term" value="F:ATP binding"/>
    <property type="evidence" value="ECO:0007669"/>
    <property type="project" value="UniProtKB-UniRule"/>
</dbReference>
<dbReference type="Pfam" id="PF08264">
    <property type="entry name" value="Anticodon_1"/>
    <property type="match status" value="1"/>
</dbReference>
<sequence>MYNFKEIEKKWQNIWENDKVFFVKNEKNSLNVPKFYCLEMFPYPSGRIHMGHVRNYAIGDAIARFKRIKGYNVLHPIGFDSFGLPAENAAIKHKTNPAEWTKSNIEYMIKQLKELGFSYDWSRLVITSEPEYYGWEQLFFLRMYKKGLAYKKNSLVNWCESCNTTLANEQVEDGKCWRCGKDVTVKNMDQWFLKITDYAEELLKDIDTLEGWPDKVKTMQKNWIGKSSGLTVIFKIAGSGENFIEIFTTRPDTIFGATYIAMSPLHPAAKSLIKNSKDLEKLETMKHNSLVSKDVSEKEGFFTGSYAVNPFTNKTIPVFIANFVLMDYGTGAIMSVPAHDARDYEFAKKYGIEIMQVIEPTKEGAKNTLEDLAGLPYTDGGILVNSGEFNGLKSEEAKEKIADFAENKNIGKKVTNYRLRDWGISRQRYWGCPIPVVYCEKCGIVPLNEDDLPLILPDDVVFTGEGASPLKKHKSFINTKCPKCGGKAERETDTMDTFVESSWYFLRYTLSEEKEKNPFKSEDVRYWLPVDQYIGGVEHAVMHLLYSRFFVKALRDLNYIKLDEPFKNLLTQGMVIKNGAKMSKSKGNVVDPDRLIKKFGADTVRLFVLFAAPPEKDLEWSDSGVEGAYRFINKFYKTVVDFFEILKDTNGKFYIEESNISQSSPNTASLSVSAYEINKAVVNPSIKELIYRLNGVIEKTETEMNGRYHFNTVISSSMELINAFNDFTGALDGEKLALLNKSDKYLLKHFLNSVILILYPFIPHVCSEIFEILNGSFIESENWPEKIDAGYLKENCNIAVQVNGKMRDVVTAAIDSDEESVLKAAMESPKIKKYAEDKSAIKKVIYVKNKLLNIIV</sequence>
<dbReference type="AlphaFoldDB" id="A0A520XE48"/>
<name>A0A520XE48_9DELT</name>
<evidence type="ECO:0000259" key="14">
    <source>
        <dbReference type="Pfam" id="PF13603"/>
    </source>
</evidence>
<comment type="similarity">
    <text evidence="1 9 10">Belongs to the class-I aminoacyl-tRNA synthetase family.</text>
</comment>
<evidence type="ECO:0000259" key="12">
    <source>
        <dbReference type="Pfam" id="PF08264"/>
    </source>
</evidence>
<dbReference type="InterPro" id="IPR014729">
    <property type="entry name" value="Rossmann-like_a/b/a_fold"/>
</dbReference>
<dbReference type="SUPFAM" id="SSF50677">
    <property type="entry name" value="ValRS/IleRS/LeuRS editing domain"/>
    <property type="match status" value="1"/>
</dbReference>
<feature type="short sequence motif" description="'HIGH' region" evidence="9">
    <location>
        <begin position="42"/>
        <end position="52"/>
    </location>
</feature>
<evidence type="ECO:0000256" key="2">
    <source>
        <dbReference type="ARBA" id="ARBA00022490"/>
    </source>
</evidence>
<comment type="subcellular location">
    <subcellularLocation>
        <location evidence="9">Cytoplasm</location>
    </subcellularLocation>
</comment>
<dbReference type="InterPro" id="IPR002302">
    <property type="entry name" value="Leu-tRNA-ligase"/>
</dbReference>
<dbReference type="EC" id="6.1.1.4" evidence="9"/>
<dbReference type="Gene3D" id="1.10.730.10">
    <property type="entry name" value="Isoleucyl-tRNA Synthetase, Domain 1"/>
    <property type="match status" value="1"/>
</dbReference>
<evidence type="ECO:0000256" key="9">
    <source>
        <dbReference type="HAMAP-Rule" id="MF_00049"/>
    </source>
</evidence>
<keyword evidence="7 9" id="KW-0030">Aminoacyl-tRNA synthetase</keyword>
<keyword evidence="3 9" id="KW-0436">Ligase</keyword>
<evidence type="ECO:0000256" key="8">
    <source>
        <dbReference type="ARBA" id="ARBA00047469"/>
    </source>
</evidence>
<evidence type="ECO:0000313" key="15">
    <source>
        <dbReference type="EMBL" id="RZV39467.1"/>
    </source>
</evidence>
<gene>
    <name evidence="9" type="primary">leuS</name>
    <name evidence="15" type="ORF">EVJ48_04560</name>
</gene>
<dbReference type="Proteomes" id="UP000322454">
    <property type="component" value="Unassembled WGS sequence"/>
</dbReference>
<evidence type="ECO:0000259" key="13">
    <source>
        <dbReference type="Pfam" id="PF09334"/>
    </source>
</evidence>
<dbReference type="Gene3D" id="3.10.20.590">
    <property type="match status" value="1"/>
</dbReference>
<dbReference type="PANTHER" id="PTHR43740:SF2">
    <property type="entry name" value="LEUCINE--TRNA LIGASE, MITOCHONDRIAL"/>
    <property type="match status" value="1"/>
</dbReference>
<keyword evidence="5 9" id="KW-0067">ATP-binding</keyword>
<dbReference type="HAMAP" id="MF_00049_B">
    <property type="entry name" value="Leu_tRNA_synth_B"/>
    <property type="match status" value="1"/>
</dbReference>
<evidence type="ECO:0000256" key="4">
    <source>
        <dbReference type="ARBA" id="ARBA00022741"/>
    </source>
</evidence>
<evidence type="ECO:0000256" key="1">
    <source>
        <dbReference type="ARBA" id="ARBA00005594"/>
    </source>
</evidence>
<dbReference type="SUPFAM" id="SSF47323">
    <property type="entry name" value="Anticodon-binding domain of a subclass of class I aminoacyl-tRNA synthetases"/>
    <property type="match status" value="1"/>
</dbReference>
<evidence type="ECO:0000313" key="16">
    <source>
        <dbReference type="Proteomes" id="UP000322454"/>
    </source>
</evidence>
<feature type="binding site" evidence="9">
    <location>
        <position position="584"/>
    </location>
    <ligand>
        <name>ATP</name>
        <dbReference type="ChEBI" id="CHEBI:30616"/>
    </ligand>
</feature>
<proteinExistence type="inferred from homology"/>
<dbReference type="InterPro" id="IPR013155">
    <property type="entry name" value="M/V/L/I-tRNA-synth_anticd-bd"/>
</dbReference>
<evidence type="ECO:0000259" key="11">
    <source>
        <dbReference type="Pfam" id="PF00133"/>
    </source>
</evidence>
<keyword evidence="2 9" id="KW-0963">Cytoplasm</keyword>
<dbReference type="FunFam" id="3.40.50.620:FF:000212">
    <property type="entry name" value="Leucine--tRNA ligase"/>
    <property type="match status" value="1"/>
</dbReference>
<dbReference type="SUPFAM" id="SSF52374">
    <property type="entry name" value="Nucleotidylyl transferase"/>
    <property type="match status" value="1"/>
</dbReference>
<dbReference type="PANTHER" id="PTHR43740">
    <property type="entry name" value="LEUCYL-TRNA SYNTHETASE"/>
    <property type="match status" value="1"/>
</dbReference>
<dbReference type="InterPro" id="IPR009008">
    <property type="entry name" value="Val/Leu/Ile-tRNA-synth_edit"/>
</dbReference>
<feature type="domain" description="Leucyl-tRNA synthetase editing" evidence="14">
    <location>
        <begin position="221"/>
        <end position="405"/>
    </location>
</feature>
<dbReference type="NCBIfam" id="TIGR00396">
    <property type="entry name" value="leuS_bact"/>
    <property type="match status" value="1"/>
</dbReference>
<protein>
    <recommendedName>
        <fullName evidence="9">Leucine--tRNA ligase</fullName>
        <ecNumber evidence="9">6.1.1.4</ecNumber>
    </recommendedName>
    <alternativeName>
        <fullName evidence="9">Leucyl-tRNA synthetase</fullName>
        <shortName evidence="9">LeuRS</shortName>
    </alternativeName>
</protein>
<evidence type="ECO:0000256" key="5">
    <source>
        <dbReference type="ARBA" id="ARBA00022840"/>
    </source>
</evidence>
<dbReference type="PRINTS" id="PR00985">
    <property type="entry name" value="TRNASYNTHLEU"/>
</dbReference>
<dbReference type="CDD" id="cd00812">
    <property type="entry name" value="LeuRS_core"/>
    <property type="match status" value="1"/>
</dbReference>
<dbReference type="Pfam" id="PF00133">
    <property type="entry name" value="tRNA-synt_1"/>
    <property type="match status" value="1"/>
</dbReference>
<dbReference type="EMBL" id="SHMQ01000010">
    <property type="protein sequence ID" value="RZV39467.1"/>
    <property type="molecule type" value="Genomic_DNA"/>
</dbReference>
<dbReference type="GO" id="GO:0006429">
    <property type="term" value="P:leucyl-tRNA aminoacylation"/>
    <property type="evidence" value="ECO:0007669"/>
    <property type="project" value="UniProtKB-UniRule"/>
</dbReference>
<accession>A0A520XE48</accession>
<comment type="catalytic activity">
    <reaction evidence="8 9">
        <text>tRNA(Leu) + L-leucine + ATP = L-leucyl-tRNA(Leu) + AMP + diphosphate</text>
        <dbReference type="Rhea" id="RHEA:11688"/>
        <dbReference type="Rhea" id="RHEA-COMP:9613"/>
        <dbReference type="Rhea" id="RHEA-COMP:9622"/>
        <dbReference type="ChEBI" id="CHEBI:30616"/>
        <dbReference type="ChEBI" id="CHEBI:33019"/>
        <dbReference type="ChEBI" id="CHEBI:57427"/>
        <dbReference type="ChEBI" id="CHEBI:78442"/>
        <dbReference type="ChEBI" id="CHEBI:78494"/>
        <dbReference type="ChEBI" id="CHEBI:456215"/>
        <dbReference type="EC" id="6.1.1.4"/>
    </reaction>
</comment>
<keyword evidence="4 9" id="KW-0547">Nucleotide-binding</keyword>
<dbReference type="InterPro" id="IPR025709">
    <property type="entry name" value="Leu_tRNA-synth_edit"/>
</dbReference>
<dbReference type="InterPro" id="IPR001412">
    <property type="entry name" value="aa-tRNA-synth_I_CS"/>
</dbReference>
<organism evidence="15 16">
    <name type="scientific">Candidatus Acidulodesulfobacterium acidiphilum</name>
    <dbReference type="NCBI Taxonomy" id="2597224"/>
    <lineage>
        <taxon>Bacteria</taxon>
        <taxon>Deltaproteobacteria</taxon>
        <taxon>Candidatus Acidulodesulfobacterales</taxon>
        <taxon>Candidatus Acidulodesulfobacterium</taxon>
    </lineage>
</organism>
<evidence type="ECO:0000256" key="7">
    <source>
        <dbReference type="ARBA" id="ARBA00023146"/>
    </source>
</evidence>
<dbReference type="GO" id="GO:0004823">
    <property type="term" value="F:leucine-tRNA ligase activity"/>
    <property type="evidence" value="ECO:0007669"/>
    <property type="project" value="UniProtKB-UniRule"/>
</dbReference>
<reference evidence="15 16" key="1">
    <citation type="submission" date="2019-01" db="EMBL/GenBank/DDBJ databases">
        <title>Insights into ecological role of a new deltaproteobacterial order Candidatus Sinidesulfobacterales (Sva0485) by metagenomics and metatranscriptomics.</title>
        <authorList>
            <person name="Tan S."/>
            <person name="Liu J."/>
            <person name="Fang Y."/>
            <person name="Hedlund B."/>
            <person name="Lian Z.-H."/>
            <person name="Huang L.-Y."/>
            <person name="Li J.-T."/>
            <person name="Huang L.-N."/>
            <person name="Li W.-J."/>
            <person name="Jiang H.-C."/>
            <person name="Dong H.-L."/>
            <person name="Shu W.-S."/>
        </authorList>
    </citation>
    <scope>NUCLEOTIDE SEQUENCE [LARGE SCALE GENOMIC DNA]</scope>
    <source>
        <strain evidence="15">AP4</strain>
    </source>
</reference>
<dbReference type="PROSITE" id="PS00178">
    <property type="entry name" value="AA_TRNA_LIGASE_I"/>
    <property type="match status" value="1"/>
</dbReference>
<feature type="domain" description="Methionyl/Valyl/Leucyl/Isoleucyl-tRNA synthetase anticodon-binding" evidence="12">
    <location>
        <begin position="687"/>
        <end position="817"/>
    </location>
</feature>
<feature type="domain" description="Aminoacyl-tRNA synthetase class Ia" evidence="11">
    <location>
        <begin position="406"/>
        <end position="621"/>
    </location>
</feature>
<feature type="short sequence motif" description="'KMSKS' region" evidence="9">
    <location>
        <begin position="581"/>
        <end position="585"/>
    </location>
</feature>
<dbReference type="InterPro" id="IPR015413">
    <property type="entry name" value="Methionyl/Leucyl_tRNA_Synth"/>
</dbReference>
<evidence type="ECO:0000256" key="3">
    <source>
        <dbReference type="ARBA" id="ARBA00022598"/>
    </source>
</evidence>
<dbReference type="FunFam" id="1.10.730.10:FF:000002">
    <property type="entry name" value="Leucine--tRNA ligase"/>
    <property type="match status" value="1"/>
</dbReference>
<feature type="domain" description="Methionyl/Leucyl tRNA synthetase" evidence="13">
    <location>
        <begin position="41"/>
        <end position="181"/>
    </location>
</feature>
<dbReference type="Pfam" id="PF13603">
    <property type="entry name" value="tRNA-synt_1_2"/>
    <property type="match status" value="1"/>
</dbReference>
<evidence type="ECO:0000256" key="10">
    <source>
        <dbReference type="RuleBase" id="RU363035"/>
    </source>
</evidence>
<comment type="caution">
    <text evidence="15">The sequence shown here is derived from an EMBL/GenBank/DDBJ whole genome shotgun (WGS) entry which is preliminary data.</text>
</comment>
<dbReference type="Pfam" id="PF09334">
    <property type="entry name" value="tRNA-synt_1g"/>
    <property type="match status" value="1"/>
</dbReference>
<evidence type="ECO:0000256" key="6">
    <source>
        <dbReference type="ARBA" id="ARBA00022917"/>
    </source>
</evidence>